<keyword evidence="1" id="KW-0479">Metal-binding</keyword>
<dbReference type="InterPro" id="IPR011650">
    <property type="entry name" value="Peptidase_M20_dimer"/>
</dbReference>
<comment type="cofactor">
    <cofactor evidence="1">
        <name>Mn(2+)</name>
        <dbReference type="ChEBI" id="CHEBI:29035"/>
    </cofactor>
    <text evidence="1">The Mn(2+) ion enhances activity.</text>
</comment>
<keyword evidence="4" id="KW-1185">Reference proteome</keyword>
<reference evidence="3 4" key="1">
    <citation type="submission" date="2014-09" db="EMBL/GenBank/DDBJ databases">
        <title>Genome sequencing and annotation of Bacillus Okhensis strain Kh10-101T.</title>
        <authorList>
            <person name="Prakash J.S."/>
        </authorList>
    </citation>
    <scope>NUCLEOTIDE SEQUENCE [LARGE SCALE GENOMIC DNA]</scope>
    <source>
        <strain evidence="4">Kh10-101T</strain>
    </source>
</reference>
<dbReference type="SUPFAM" id="SSF53187">
    <property type="entry name" value="Zn-dependent exopeptidases"/>
    <property type="match status" value="1"/>
</dbReference>
<dbReference type="Gene3D" id="3.40.630.10">
    <property type="entry name" value="Zn peptidases"/>
    <property type="match status" value="1"/>
</dbReference>
<dbReference type="PIRSF" id="PIRSF005962">
    <property type="entry name" value="Pept_M20D_amidohydro"/>
    <property type="match status" value="1"/>
</dbReference>
<dbReference type="InterPro" id="IPR002933">
    <property type="entry name" value="Peptidase_M20"/>
</dbReference>
<dbReference type="NCBIfam" id="TIGR01891">
    <property type="entry name" value="amidohydrolases"/>
    <property type="match status" value="1"/>
</dbReference>
<evidence type="ECO:0000259" key="2">
    <source>
        <dbReference type="Pfam" id="PF07687"/>
    </source>
</evidence>
<dbReference type="Gene3D" id="3.30.70.360">
    <property type="match status" value="1"/>
</dbReference>
<feature type="domain" description="Peptidase M20 dimerisation" evidence="2">
    <location>
        <begin position="199"/>
        <end position="289"/>
    </location>
</feature>
<dbReference type="OrthoDB" id="9776731at2"/>
<dbReference type="Proteomes" id="UP000030832">
    <property type="component" value="Unassembled WGS sequence"/>
</dbReference>
<feature type="binding site" evidence="1">
    <location>
        <position position="108"/>
    </location>
    <ligand>
        <name>Mn(2+)</name>
        <dbReference type="ChEBI" id="CHEBI:29035"/>
        <label>2</label>
    </ligand>
</feature>
<comment type="caution">
    <text evidence="3">The sequence shown here is derived from an EMBL/GenBank/DDBJ whole genome shotgun (WGS) entry which is preliminary data.</text>
</comment>
<feature type="binding site" evidence="1">
    <location>
        <position position="174"/>
    </location>
    <ligand>
        <name>Mn(2+)</name>
        <dbReference type="ChEBI" id="CHEBI:29035"/>
        <label>2</label>
    </ligand>
</feature>
<dbReference type="PANTHER" id="PTHR11014:SF63">
    <property type="entry name" value="METALLOPEPTIDASE, PUTATIVE (AFU_ORTHOLOGUE AFUA_6G09600)-RELATED"/>
    <property type="match status" value="1"/>
</dbReference>
<feature type="binding site" evidence="1">
    <location>
        <position position="371"/>
    </location>
    <ligand>
        <name>Mn(2+)</name>
        <dbReference type="ChEBI" id="CHEBI:29035"/>
        <label>2</label>
    </ligand>
</feature>
<dbReference type="GO" id="GO:0046872">
    <property type="term" value="F:metal ion binding"/>
    <property type="evidence" value="ECO:0007669"/>
    <property type="project" value="UniProtKB-KW"/>
</dbReference>
<gene>
    <name evidence="3" type="ORF">LQ50_20995</name>
</gene>
<dbReference type="SUPFAM" id="SSF55031">
    <property type="entry name" value="Bacterial exopeptidase dimerisation domain"/>
    <property type="match status" value="1"/>
</dbReference>
<feature type="binding site" evidence="1">
    <location>
        <position position="106"/>
    </location>
    <ligand>
        <name>Mn(2+)</name>
        <dbReference type="ChEBI" id="CHEBI:29035"/>
        <label>2</label>
    </ligand>
</feature>
<organism evidence="3 4">
    <name type="scientific">Halalkalibacter okhensis</name>
    <dbReference type="NCBI Taxonomy" id="333138"/>
    <lineage>
        <taxon>Bacteria</taxon>
        <taxon>Bacillati</taxon>
        <taxon>Bacillota</taxon>
        <taxon>Bacilli</taxon>
        <taxon>Bacillales</taxon>
        <taxon>Bacillaceae</taxon>
        <taxon>Halalkalibacter</taxon>
    </lineage>
</organism>
<feature type="binding site" evidence="1">
    <location>
        <position position="145"/>
    </location>
    <ligand>
        <name>Mn(2+)</name>
        <dbReference type="ChEBI" id="CHEBI:29035"/>
        <label>2</label>
    </ligand>
</feature>
<dbReference type="EMBL" id="JRJU01000038">
    <property type="protein sequence ID" value="KHF38479.1"/>
    <property type="molecule type" value="Genomic_DNA"/>
</dbReference>
<dbReference type="PANTHER" id="PTHR11014">
    <property type="entry name" value="PEPTIDASE M20 FAMILY MEMBER"/>
    <property type="match status" value="1"/>
</dbReference>
<protein>
    <submittedName>
        <fullName evidence="3">Peptidase M20</fullName>
    </submittedName>
</protein>
<dbReference type="eggNOG" id="COG1473">
    <property type="taxonomic scope" value="Bacteria"/>
</dbReference>
<evidence type="ECO:0000256" key="1">
    <source>
        <dbReference type="PIRSR" id="PIRSR005962-1"/>
    </source>
</evidence>
<dbReference type="InterPro" id="IPR017439">
    <property type="entry name" value="Amidohydrolase"/>
</dbReference>
<keyword evidence="1" id="KW-0464">Manganese</keyword>
<name>A0A0B0IEK1_9BACI</name>
<dbReference type="AlphaFoldDB" id="A0A0B0IEK1"/>
<sequence length="416" mass="45472">MDMEGFVTKQLAESLSDQLIEWRRHLHAYPELSFQEFETSKYLAAKLREIDGMKVETGIGKTGIVGTLSAGEGPCIAVRADIDALPIAEESELEYRSKNEGVMHACGHDAHPSIVLGVAHTVCELIKQKLITKGTIKFIFQPAEESTDEQGLSGAPYMIRDGALEGVDAALALHMCPWLPVGSLQMNDGYSMANVDVFEAKLKGTGGHGAYPQLGTDPVWMLGPVLQAIYGIVARRVSPLDPTVLSIGQIHAGTASNIIPTEVTIEGTMRSYSSENRKFIAKELEKAISIVDVFEGSYDLTITKGEPSLMNDPIVNSWLEESVRYLYPESTIVNEPFGLGGEDFGYMSQLVPSSMFFLGCATSDGIQRDLHTPIFNLDERCLPIGVSILAETVRRFVQEEVKPLTRKSNKGEGTNQ</sequence>
<dbReference type="GO" id="GO:0016787">
    <property type="term" value="F:hydrolase activity"/>
    <property type="evidence" value="ECO:0007669"/>
    <property type="project" value="InterPro"/>
</dbReference>
<dbReference type="InterPro" id="IPR036264">
    <property type="entry name" value="Bact_exopeptidase_dim_dom"/>
</dbReference>
<proteinExistence type="predicted"/>
<accession>A0A0B0IEK1</accession>
<dbReference type="STRING" id="333138.LQ50_20995"/>
<evidence type="ECO:0000313" key="4">
    <source>
        <dbReference type="Proteomes" id="UP000030832"/>
    </source>
</evidence>
<evidence type="ECO:0000313" key="3">
    <source>
        <dbReference type="EMBL" id="KHF38479.1"/>
    </source>
</evidence>
<dbReference type="Pfam" id="PF07687">
    <property type="entry name" value="M20_dimer"/>
    <property type="match status" value="1"/>
</dbReference>
<dbReference type="Pfam" id="PF01546">
    <property type="entry name" value="Peptidase_M20"/>
    <property type="match status" value="1"/>
</dbReference>